<dbReference type="Pfam" id="PF13517">
    <property type="entry name" value="FG-GAP_3"/>
    <property type="match status" value="2"/>
</dbReference>
<reference evidence="3 4" key="1">
    <citation type="journal article" date="2014" name="Antonie Van Leeuwenhoek">
        <title>Hyphomonas beringensis sp. nov. and Hyphomonas chukchiensis sp. nov., isolated from surface seawater of the Bering Sea and Chukchi Sea.</title>
        <authorList>
            <person name="Li C."/>
            <person name="Lai Q."/>
            <person name="Li G."/>
            <person name="Dong C."/>
            <person name="Wang J."/>
            <person name="Liao Y."/>
            <person name="Shao Z."/>
        </authorList>
    </citation>
    <scope>NUCLEOTIDE SEQUENCE [LARGE SCALE GENOMIC DNA]</scope>
    <source>
        <strain evidence="3 4">BH-BN04-4</strain>
    </source>
</reference>
<dbReference type="PANTHER" id="PTHR16026:SF0">
    <property type="entry name" value="CARTILAGE ACIDIC PROTEIN 1"/>
    <property type="match status" value="1"/>
</dbReference>
<evidence type="ECO:0000313" key="4">
    <source>
        <dbReference type="Proteomes" id="UP000027190"/>
    </source>
</evidence>
<dbReference type="EMBL" id="AWFG01000074">
    <property type="protein sequence ID" value="KCZ54527.1"/>
    <property type="molecule type" value="Genomic_DNA"/>
</dbReference>
<keyword evidence="4" id="KW-1185">Reference proteome</keyword>
<dbReference type="SUPFAM" id="SSF69318">
    <property type="entry name" value="Integrin alpha N-terminal domain"/>
    <property type="match status" value="2"/>
</dbReference>
<dbReference type="InterPro" id="IPR027039">
    <property type="entry name" value="Crtac1"/>
</dbReference>
<evidence type="ECO:0000256" key="1">
    <source>
        <dbReference type="ARBA" id="ARBA00022729"/>
    </source>
</evidence>
<proteinExistence type="predicted"/>
<keyword evidence="1" id="KW-0732">Signal</keyword>
<comment type="caution">
    <text evidence="3">The sequence shown here is derived from an EMBL/GenBank/DDBJ whole genome shotgun (WGS) entry which is preliminary data.</text>
</comment>
<evidence type="ECO:0000259" key="2">
    <source>
        <dbReference type="Pfam" id="PF07593"/>
    </source>
</evidence>
<organism evidence="3 4">
    <name type="scientific">Hyphomonas chukchiensis</name>
    <dbReference type="NCBI Taxonomy" id="1280947"/>
    <lineage>
        <taxon>Bacteria</taxon>
        <taxon>Pseudomonadati</taxon>
        <taxon>Pseudomonadota</taxon>
        <taxon>Alphaproteobacteria</taxon>
        <taxon>Hyphomonadales</taxon>
        <taxon>Hyphomonadaceae</taxon>
        <taxon>Hyphomonas</taxon>
    </lineage>
</organism>
<dbReference type="InterPro" id="IPR028994">
    <property type="entry name" value="Integrin_alpha_N"/>
</dbReference>
<gene>
    <name evidence="3" type="ORF">HY30_09580</name>
</gene>
<dbReference type="PANTHER" id="PTHR16026">
    <property type="entry name" value="CARTILAGE ACIDIC PROTEIN 1"/>
    <property type="match status" value="1"/>
</dbReference>
<sequence>MPSLGVLALLAACATTPEEPVVFETPSFTSVQPELFGVVGSLSNVWGDFDNDGDLDFAVSLKGGEIRLYLQDNGVFTSVGESYGLPVSGPEFRGLSWGDYDGDGDLDLFAGATSPKELTRVFRNDGGTGFTNVAADIGLTIPGRSARQSNWVDYDNDGDLDLYSGDRMVPDQSFPGMDANPDASNKLFANTNAVFSQVFAGEGPTDARPTVGVCWFDYNKDGRLDVFLANQSGATDALWRNDGDSFVDVAPELGVDTPGRTKEEGGVGCAIGDYDNDGNLDIYLSAYGPNQLYHNNGDGTFTEVGEALGVTEPDHVVSAEWGDYDNDGDLDLFVVGYEGPSGEQEPHNMFYRNDGAADFVNILVPGDMLNAGDHGVVWVDYDRDGDLDLSLTDGYGPEGGHFVFRNEMSPAGQARSLEVLLLDSKGHFTVPGAEVRLYDKAGKLLATRMVTTGGGYNAQSAIPVHFGLKSTGAVTLEVTWMTPDGRKTQTMKGVKPSDWAGKLLEIRKPVDF</sequence>
<dbReference type="Proteomes" id="UP000027190">
    <property type="component" value="Unassembled WGS sequence"/>
</dbReference>
<feature type="domain" description="ASPIC/UnbV" evidence="2">
    <location>
        <begin position="432"/>
        <end position="496"/>
    </location>
</feature>
<dbReference type="eggNOG" id="COG0457">
    <property type="taxonomic scope" value="Bacteria"/>
</dbReference>
<dbReference type="PATRIC" id="fig|1280947.3.peg.3368"/>
<dbReference type="AlphaFoldDB" id="A0A062U8C5"/>
<dbReference type="Pfam" id="PF07593">
    <property type="entry name" value="UnbV_ASPIC"/>
    <property type="match status" value="1"/>
</dbReference>
<dbReference type="InterPro" id="IPR013517">
    <property type="entry name" value="FG-GAP"/>
</dbReference>
<accession>A0A062U8C5</accession>
<protein>
    <recommendedName>
        <fullName evidence="2">ASPIC/UnbV domain-containing protein</fullName>
    </recommendedName>
</protein>
<dbReference type="STRING" id="1280947.HY30_09580"/>
<dbReference type="Gene3D" id="2.130.10.130">
    <property type="entry name" value="Integrin alpha, N-terminal"/>
    <property type="match status" value="2"/>
</dbReference>
<dbReference type="InterPro" id="IPR011519">
    <property type="entry name" value="UnbV_ASPIC"/>
</dbReference>
<name>A0A062U8C5_9PROT</name>
<evidence type="ECO:0000313" key="3">
    <source>
        <dbReference type="EMBL" id="KCZ54527.1"/>
    </source>
</evidence>